<organism evidence="1 2">
    <name type="scientific">Chenopodium quinoa</name>
    <name type="common">Quinoa</name>
    <dbReference type="NCBI Taxonomy" id="63459"/>
    <lineage>
        <taxon>Eukaryota</taxon>
        <taxon>Viridiplantae</taxon>
        <taxon>Streptophyta</taxon>
        <taxon>Embryophyta</taxon>
        <taxon>Tracheophyta</taxon>
        <taxon>Spermatophyta</taxon>
        <taxon>Magnoliopsida</taxon>
        <taxon>eudicotyledons</taxon>
        <taxon>Gunneridae</taxon>
        <taxon>Pentapetalae</taxon>
        <taxon>Caryophyllales</taxon>
        <taxon>Chenopodiaceae</taxon>
        <taxon>Chenopodioideae</taxon>
        <taxon>Atripliceae</taxon>
        <taxon>Chenopodium</taxon>
    </lineage>
</organism>
<dbReference type="Gramene" id="AUR62017074-RA">
    <property type="protein sequence ID" value="AUR62017074-RA:cds"/>
    <property type="gene ID" value="AUR62017074"/>
</dbReference>
<keyword evidence="2" id="KW-1185">Reference proteome</keyword>
<sequence>MYSLVFTVLYSMKYAAGVYVLYPFPQNFTLYQACWLPGLPRLGYMCLKQQHQNFAGICASVSLGLKSYDDTLRNENGVVLPGTMSLQRRGFHHLNQGKSLQFPLILFIVLLVMLGDLSNPEKSLNPGLDSIGDQVPDTNFIRIIARALCMCLMVVTGELPMGRAGSTIVHLTSPGKYKILRPGEPDRCSLVCSEFSVK</sequence>
<evidence type="ECO:0000313" key="1">
    <source>
        <dbReference type="EnsemblPlants" id="AUR62017074-RA:cds"/>
    </source>
</evidence>
<dbReference type="Proteomes" id="UP000596660">
    <property type="component" value="Unplaced"/>
</dbReference>
<proteinExistence type="predicted"/>
<reference evidence="1" key="1">
    <citation type="journal article" date="2017" name="Nature">
        <title>The genome of Chenopodium quinoa.</title>
        <authorList>
            <person name="Jarvis D.E."/>
            <person name="Ho Y.S."/>
            <person name="Lightfoot D.J."/>
            <person name="Schmoeckel S.M."/>
            <person name="Li B."/>
            <person name="Borm T.J.A."/>
            <person name="Ohyanagi H."/>
            <person name="Mineta K."/>
            <person name="Michell C.T."/>
            <person name="Saber N."/>
            <person name="Kharbatia N.M."/>
            <person name="Rupper R.R."/>
            <person name="Sharp A.R."/>
            <person name="Dally N."/>
            <person name="Boughton B.A."/>
            <person name="Woo Y.H."/>
            <person name="Gao G."/>
            <person name="Schijlen E.G.W.M."/>
            <person name="Guo X."/>
            <person name="Momin A.A."/>
            <person name="Negrao S."/>
            <person name="Al-Babili S."/>
            <person name="Gehring C."/>
            <person name="Roessner U."/>
            <person name="Jung C."/>
            <person name="Murphy K."/>
            <person name="Arold S.T."/>
            <person name="Gojobori T."/>
            <person name="van der Linden C.G."/>
            <person name="van Loo E.N."/>
            <person name="Jellen E.N."/>
            <person name="Maughan P.J."/>
            <person name="Tester M."/>
        </authorList>
    </citation>
    <scope>NUCLEOTIDE SEQUENCE [LARGE SCALE GENOMIC DNA]</scope>
    <source>
        <strain evidence="1">cv. PI 614886</strain>
    </source>
</reference>
<accession>A0A803LQ45</accession>
<evidence type="ECO:0000313" key="2">
    <source>
        <dbReference type="Proteomes" id="UP000596660"/>
    </source>
</evidence>
<protein>
    <submittedName>
        <fullName evidence="1">Uncharacterized protein</fullName>
    </submittedName>
</protein>
<dbReference type="AlphaFoldDB" id="A0A803LQ45"/>
<name>A0A803LQ45_CHEQI</name>
<dbReference type="EnsemblPlants" id="AUR62017074-RA">
    <property type="protein sequence ID" value="AUR62017074-RA:cds"/>
    <property type="gene ID" value="AUR62017074"/>
</dbReference>
<reference evidence="1" key="2">
    <citation type="submission" date="2021-03" db="UniProtKB">
        <authorList>
            <consortium name="EnsemblPlants"/>
        </authorList>
    </citation>
    <scope>IDENTIFICATION</scope>
</reference>